<keyword evidence="5 18" id="KW-0420">Kringle</keyword>
<evidence type="ECO:0000256" key="15">
    <source>
        <dbReference type="PIRSR" id="PIRSR001145-1"/>
    </source>
</evidence>
<feature type="disulfide bond" evidence="16">
    <location>
        <begin position="547"/>
        <end position="563"/>
    </location>
</feature>
<feature type="domain" description="Kringle" evidence="22">
    <location>
        <begin position="188"/>
        <end position="270"/>
    </location>
</feature>
<dbReference type="Pfam" id="PF00089">
    <property type="entry name" value="Trypsin"/>
    <property type="match status" value="1"/>
</dbReference>
<protein>
    <submittedName>
        <fullName evidence="24">TPA protein</fullName>
    </submittedName>
</protein>
<feature type="non-terminal residue" evidence="24">
    <location>
        <position position="630"/>
    </location>
</feature>
<dbReference type="InterPro" id="IPR013806">
    <property type="entry name" value="Kringle-like"/>
</dbReference>
<feature type="domain" description="Kringle" evidence="22">
    <location>
        <begin position="313"/>
        <end position="344"/>
    </location>
</feature>
<dbReference type="GO" id="GO:0004252">
    <property type="term" value="F:serine-type endopeptidase activity"/>
    <property type="evidence" value="ECO:0007669"/>
    <property type="project" value="UniProtKB-EC"/>
</dbReference>
<dbReference type="InterPro" id="IPR001314">
    <property type="entry name" value="Peptidase_S1A"/>
</dbReference>
<keyword evidence="8 19" id="KW-0378">Hydrolase</keyword>
<feature type="region of interest" description="Disordered" evidence="20">
    <location>
        <begin position="16"/>
        <end position="49"/>
    </location>
</feature>
<comment type="similarity">
    <text evidence="13">Belongs to the peptidase S1 family. CLIP subfamily.</text>
</comment>
<dbReference type="InterPro" id="IPR018056">
    <property type="entry name" value="Kringle_CS"/>
</dbReference>
<dbReference type="PRINTS" id="PR00018">
    <property type="entry name" value="KRINGLE"/>
</dbReference>
<feature type="disulfide bond" evidence="16">
    <location>
        <begin position="241"/>
        <end position="265"/>
    </location>
</feature>
<feature type="disulfide bond" evidence="16">
    <location>
        <begin position="105"/>
        <end position="133"/>
    </location>
</feature>
<dbReference type="FunFam" id="2.10.25.10:FF:000695">
    <property type="entry name" value="Plasminogen activator"/>
    <property type="match status" value="1"/>
</dbReference>
<evidence type="ECO:0000256" key="3">
    <source>
        <dbReference type="ARBA" id="ARBA00022525"/>
    </source>
</evidence>
<evidence type="ECO:0000256" key="14">
    <source>
        <dbReference type="ARBA" id="ARBA00036320"/>
    </source>
</evidence>
<feature type="disulfide bond" evidence="16">
    <location>
        <begin position="574"/>
        <end position="602"/>
    </location>
</feature>
<feature type="disulfide bond" evidence="16">
    <location>
        <begin position="210"/>
        <end position="252"/>
    </location>
</feature>
<feature type="disulfide bond" evidence="16">
    <location>
        <begin position="148"/>
        <end position="159"/>
    </location>
</feature>
<dbReference type="PROSITE" id="PS00021">
    <property type="entry name" value="KRINGLE_1"/>
    <property type="match status" value="2"/>
</dbReference>
<dbReference type="SUPFAM" id="SSF57603">
    <property type="entry name" value="FnI-like domain"/>
    <property type="match status" value="1"/>
</dbReference>
<feature type="disulfide bond" evidence="16">
    <location>
        <begin position="515"/>
        <end position="584"/>
    </location>
</feature>
<feature type="disulfide bond" evidence="16 17">
    <location>
        <begin position="172"/>
        <end position="181"/>
    </location>
</feature>
<evidence type="ECO:0000256" key="8">
    <source>
        <dbReference type="ARBA" id="ARBA00022801"/>
    </source>
</evidence>
<proteinExistence type="inferred from homology"/>
<keyword evidence="12" id="KW-0617">Plasminogen activation</keyword>
<dbReference type="InterPro" id="IPR033116">
    <property type="entry name" value="TRYPSIN_SER"/>
</dbReference>
<evidence type="ECO:0000256" key="4">
    <source>
        <dbReference type="ARBA" id="ARBA00022536"/>
    </source>
</evidence>
<evidence type="ECO:0000256" key="1">
    <source>
        <dbReference type="ARBA" id="ARBA00001538"/>
    </source>
</evidence>
<sequence>MTDAHNTLAVLCQLRGSQQQERQSQEQWRCVETEEERGDSKPRGEADSVKAMTQGKFPQLGPALHSSVRALAESERLTAPQAVCPFLSPVLPALPVSLAVLLELCADSGTGETHGPGETWLRWQGQRVEFCGCTRGTARCHTVPVVTCYLPRCYNGGTCKEAVYSSDFICQCPPGFTGPQCEINTTEKCIMGRGTSYRGTWSVSMSGRDCVNWNSSALAQKKYTAKRPDSTMLGLGNHNYCRNPDNDTKPWCHVYRGVQLTWEYCSLPSCPTATAGEYTSITRAGQLLQVNTHQYTRAVQLLQVNTHQLELCSYCRNPDSDKSPWCHVYRGSQLTWEHCDIPQCVEKRPVPITTLGPRAPTSGSSSRESCGMRAPARPQFRIKGGEMTDITAHPWQAAITVYRPRSRVHTFLCGGVLIGSCWVLSAAHCFQEKYTADRLQVVLGRTFRLQNSSSDQIFSVEQYWVHERYDDETYDNDIVLLKLRGEGGMCAIQTPSVRPVCLPEPDLVLPDMTECEISGYGKNEEFSPFYSEQLKQGRVRLWPFRSCTSDRLSGRLVTENMLCAGDTRNLDDACKGDSGGPLVCAHAGRQTLLGVISWGDGCGKKDTPGVYTRVTRYIPWITARIRSATP</sequence>
<evidence type="ECO:0000256" key="9">
    <source>
        <dbReference type="ARBA" id="ARBA00022825"/>
    </source>
</evidence>
<comment type="catalytic activity">
    <reaction evidence="1">
        <text>Specific cleavage of Arg-|-Val bond in plasminogen to form plasmin.</text>
        <dbReference type="EC" id="3.4.21.68"/>
    </reaction>
</comment>
<dbReference type="InterPro" id="IPR018114">
    <property type="entry name" value="TRYPSIN_HIS"/>
</dbReference>
<feature type="disulfide bond" evidence="16 17">
    <location>
        <begin position="153"/>
        <end position="170"/>
    </location>
</feature>
<evidence type="ECO:0000256" key="20">
    <source>
        <dbReference type="SAM" id="MobiDB-lite"/>
    </source>
</evidence>
<dbReference type="SMART" id="SM00020">
    <property type="entry name" value="Tryp_SPc"/>
    <property type="match status" value="1"/>
</dbReference>
<dbReference type="CDD" id="cd00108">
    <property type="entry name" value="KR"/>
    <property type="match status" value="1"/>
</dbReference>
<dbReference type="Pfam" id="PF00008">
    <property type="entry name" value="EGF"/>
    <property type="match status" value="1"/>
</dbReference>
<feature type="active site" description="Charge relay system" evidence="15">
    <location>
        <position position="428"/>
    </location>
</feature>
<dbReference type="PRINTS" id="PR00722">
    <property type="entry name" value="CHYMOTRYPSIN"/>
</dbReference>
<accession>A0A8J7NQF9</accession>
<dbReference type="InterPro" id="IPR038178">
    <property type="entry name" value="Kringle_sf"/>
</dbReference>
<dbReference type="PROSITE" id="PS50026">
    <property type="entry name" value="EGF_3"/>
    <property type="match status" value="1"/>
</dbReference>
<keyword evidence="6 19" id="KW-0645">Protease</keyword>
<dbReference type="FunFam" id="2.40.10.10:FF:000152">
    <property type="entry name" value="Plasminogen activator"/>
    <property type="match status" value="1"/>
</dbReference>
<feature type="active site" description="Charge relay system" evidence="15">
    <location>
        <position position="477"/>
    </location>
</feature>
<keyword evidence="3" id="KW-0964">Secreted</keyword>
<evidence type="ECO:0000256" key="12">
    <source>
        <dbReference type="ARBA" id="ARBA00023202"/>
    </source>
</evidence>
<dbReference type="SUPFAM" id="SSF57440">
    <property type="entry name" value="Kringle-like"/>
    <property type="match status" value="2"/>
</dbReference>
<dbReference type="PROSITE" id="PS00135">
    <property type="entry name" value="TRYPSIN_SER"/>
    <property type="match status" value="1"/>
</dbReference>
<evidence type="ECO:0000256" key="5">
    <source>
        <dbReference type="ARBA" id="ARBA00022572"/>
    </source>
</evidence>
<evidence type="ECO:0000259" key="23">
    <source>
        <dbReference type="PROSITE" id="PS50240"/>
    </source>
</evidence>
<keyword evidence="9 19" id="KW-0720">Serine protease</keyword>
<dbReference type="PANTHER" id="PTHR24264">
    <property type="entry name" value="TRYPSIN-RELATED"/>
    <property type="match status" value="1"/>
</dbReference>
<feature type="disulfide bond" description="Interchain (between A and B chains)" evidence="16">
    <location>
        <begin position="370"/>
        <end position="501"/>
    </location>
</feature>
<dbReference type="Gene3D" id="2.10.70.10">
    <property type="entry name" value="Complement Module, domain 1"/>
    <property type="match status" value="1"/>
</dbReference>
<feature type="compositionally biased region" description="Low complexity" evidence="20">
    <location>
        <begin position="16"/>
        <end position="27"/>
    </location>
</feature>
<feature type="domain" description="Peptidase S1" evidence="23">
    <location>
        <begin position="382"/>
        <end position="626"/>
    </location>
</feature>
<dbReference type="InterPro" id="IPR043504">
    <property type="entry name" value="Peptidase_S1_PA_chymotrypsin"/>
</dbReference>
<dbReference type="CDD" id="cd00190">
    <property type="entry name" value="Tryp_SPc"/>
    <property type="match status" value="1"/>
</dbReference>
<dbReference type="SMART" id="SM00130">
    <property type="entry name" value="KR"/>
    <property type="match status" value="2"/>
</dbReference>
<keyword evidence="25" id="KW-1185">Reference proteome</keyword>
<dbReference type="GO" id="GO:0014909">
    <property type="term" value="P:smooth muscle cell migration"/>
    <property type="evidence" value="ECO:0007669"/>
    <property type="project" value="TreeGrafter"/>
</dbReference>
<dbReference type="PANTHER" id="PTHR24264:SF42">
    <property type="entry name" value="TISSUE-TYPE PLASMINOGEN ACTIVATOR"/>
    <property type="match status" value="1"/>
</dbReference>
<feature type="disulfide bond" evidence="16">
    <location>
        <begin position="315"/>
        <end position="339"/>
    </location>
</feature>
<dbReference type="PROSITE" id="PS01186">
    <property type="entry name" value="EGF_2"/>
    <property type="match status" value="1"/>
</dbReference>
<feature type="domain" description="EGF-like" evidence="21">
    <location>
        <begin position="144"/>
        <end position="182"/>
    </location>
</feature>
<dbReference type="PROSITE" id="PS50070">
    <property type="entry name" value="KRINGLE_2"/>
    <property type="match status" value="2"/>
</dbReference>
<evidence type="ECO:0000313" key="24">
    <source>
        <dbReference type="EMBL" id="MBN3317420.1"/>
    </source>
</evidence>
<dbReference type="FunFam" id="2.40.10.10:FF:000002">
    <property type="entry name" value="Transmembrane protease serine"/>
    <property type="match status" value="1"/>
</dbReference>
<dbReference type="PIRSF" id="PIRSF001145">
    <property type="entry name" value="Tissue_plasm_act"/>
    <property type="match status" value="1"/>
</dbReference>
<evidence type="ECO:0000259" key="22">
    <source>
        <dbReference type="PROSITE" id="PS50070"/>
    </source>
</evidence>
<dbReference type="InterPro" id="IPR009003">
    <property type="entry name" value="Peptidase_S1_PA"/>
</dbReference>
<evidence type="ECO:0000256" key="13">
    <source>
        <dbReference type="ARBA" id="ARBA00024195"/>
    </source>
</evidence>
<organism evidence="24 25">
    <name type="scientific">Atractosteus spatula</name>
    <name type="common">Alligator gar</name>
    <name type="synonym">Lepisosteus spatula</name>
    <dbReference type="NCBI Taxonomy" id="7917"/>
    <lineage>
        <taxon>Eukaryota</taxon>
        <taxon>Metazoa</taxon>
        <taxon>Chordata</taxon>
        <taxon>Craniata</taxon>
        <taxon>Vertebrata</taxon>
        <taxon>Euteleostomi</taxon>
        <taxon>Actinopterygii</taxon>
        <taxon>Neopterygii</taxon>
        <taxon>Holostei</taxon>
        <taxon>Semionotiformes</taxon>
        <taxon>Lepisosteidae</taxon>
        <taxon>Atractosteus</taxon>
    </lineage>
</organism>
<feature type="disulfide bond" evidence="16">
    <location>
        <begin position="413"/>
        <end position="429"/>
    </location>
</feature>
<dbReference type="InterPro" id="IPR001254">
    <property type="entry name" value="Trypsin_dom"/>
</dbReference>
<keyword evidence="4 17" id="KW-0245">EGF-like domain</keyword>
<evidence type="ECO:0000256" key="10">
    <source>
        <dbReference type="ARBA" id="ARBA00023157"/>
    </source>
</evidence>
<comment type="caution">
    <text evidence="24">The sequence shown here is derived from an EMBL/GenBank/DDBJ whole genome shotgun (WGS) entry which is preliminary data.</text>
</comment>
<feature type="non-terminal residue" evidence="24">
    <location>
        <position position="1"/>
    </location>
</feature>
<dbReference type="FunFam" id="2.40.20.10:FF:000001">
    <property type="entry name" value="Urokinase-type plasminogen activator"/>
    <property type="match status" value="1"/>
</dbReference>
<evidence type="ECO:0000313" key="25">
    <source>
        <dbReference type="Proteomes" id="UP000736164"/>
    </source>
</evidence>
<dbReference type="SUPFAM" id="SSF50494">
    <property type="entry name" value="Trypsin-like serine proteases"/>
    <property type="match status" value="1"/>
</dbReference>
<keyword evidence="7" id="KW-0732">Signal</keyword>
<dbReference type="Gene3D" id="2.40.10.10">
    <property type="entry name" value="Trypsin-like serine proteases"/>
    <property type="match status" value="2"/>
</dbReference>
<dbReference type="GO" id="GO:0031639">
    <property type="term" value="P:plasminogen activation"/>
    <property type="evidence" value="ECO:0007669"/>
    <property type="project" value="InterPro"/>
</dbReference>
<evidence type="ECO:0000259" key="21">
    <source>
        <dbReference type="PROSITE" id="PS50026"/>
    </source>
</evidence>
<evidence type="ECO:0000256" key="17">
    <source>
        <dbReference type="PROSITE-ProRule" id="PRU00076"/>
    </source>
</evidence>
<feature type="compositionally biased region" description="Basic and acidic residues" evidence="20">
    <location>
        <begin position="38"/>
        <end position="48"/>
    </location>
</feature>
<evidence type="ECO:0000256" key="16">
    <source>
        <dbReference type="PIRSR" id="PIRSR001145-3"/>
    </source>
</evidence>
<dbReference type="SMART" id="SM00181">
    <property type="entry name" value="EGF"/>
    <property type="match status" value="1"/>
</dbReference>
<dbReference type="PROSITE" id="PS00134">
    <property type="entry name" value="TRYPSIN_HIS"/>
    <property type="match status" value="1"/>
</dbReference>
<dbReference type="Gene3D" id="2.40.20.10">
    <property type="entry name" value="Plasminogen Kringle 4"/>
    <property type="match status" value="2"/>
</dbReference>
<dbReference type="InterPro" id="IPR000001">
    <property type="entry name" value="Kringle"/>
</dbReference>
<keyword evidence="11" id="KW-0325">Glycoprotein</keyword>
<dbReference type="PROSITE" id="PS50240">
    <property type="entry name" value="TRYPSIN_DOM"/>
    <property type="match status" value="1"/>
</dbReference>
<evidence type="ECO:0000256" key="19">
    <source>
        <dbReference type="RuleBase" id="RU363034"/>
    </source>
</evidence>
<evidence type="ECO:0000256" key="6">
    <source>
        <dbReference type="ARBA" id="ARBA00022670"/>
    </source>
</evidence>
<dbReference type="InterPro" id="IPR026280">
    <property type="entry name" value="Tissue_plasm_act"/>
</dbReference>
<reference evidence="24" key="1">
    <citation type="journal article" date="2021" name="Cell">
        <title>Tracing the genetic footprints of vertebrate landing in non-teleost ray-finned fishes.</title>
        <authorList>
            <person name="Bi X."/>
            <person name="Wang K."/>
            <person name="Yang L."/>
            <person name="Pan H."/>
            <person name="Jiang H."/>
            <person name="Wei Q."/>
            <person name="Fang M."/>
            <person name="Yu H."/>
            <person name="Zhu C."/>
            <person name="Cai Y."/>
            <person name="He Y."/>
            <person name="Gan X."/>
            <person name="Zeng H."/>
            <person name="Yu D."/>
            <person name="Zhu Y."/>
            <person name="Jiang H."/>
            <person name="Qiu Q."/>
            <person name="Yang H."/>
            <person name="Zhang Y.E."/>
            <person name="Wang W."/>
            <person name="Zhu M."/>
            <person name="He S."/>
            <person name="Zhang G."/>
        </authorList>
    </citation>
    <scope>NUCLEOTIDE SEQUENCE</scope>
    <source>
        <strain evidence="24">Allg_001</strain>
    </source>
</reference>
<evidence type="ECO:0000256" key="7">
    <source>
        <dbReference type="ARBA" id="ARBA00022729"/>
    </source>
</evidence>
<comment type="catalytic activity">
    <reaction evidence="14">
        <text>Preferential cleavage: Arg-|-Xaa, Lys-|-Xaa.</text>
        <dbReference type="EC" id="3.4.21.4"/>
    </reaction>
</comment>
<feature type="disulfide bond" evidence="16">
    <location>
        <begin position="131"/>
        <end position="140"/>
    </location>
</feature>
<evidence type="ECO:0000256" key="2">
    <source>
        <dbReference type="ARBA" id="ARBA00004239"/>
    </source>
</evidence>
<evidence type="ECO:0000256" key="18">
    <source>
        <dbReference type="PROSITE-ProRule" id="PRU00121"/>
    </source>
</evidence>
<comment type="subcellular location">
    <subcellularLocation>
        <location evidence="2">Secreted</location>
        <location evidence="2">Extracellular space</location>
    </subcellularLocation>
</comment>
<dbReference type="CDD" id="cd00054">
    <property type="entry name" value="EGF_CA"/>
    <property type="match status" value="1"/>
</dbReference>
<dbReference type="InterPro" id="IPR050127">
    <property type="entry name" value="Serine_Proteases_S1"/>
</dbReference>
<keyword evidence="10 16" id="KW-1015">Disulfide bond</keyword>
<dbReference type="Proteomes" id="UP000736164">
    <property type="component" value="Unassembled WGS sequence"/>
</dbReference>
<feature type="disulfide bond" evidence="16">
    <location>
        <begin position="421"/>
        <end position="490"/>
    </location>
</feature>
<feature type="active site" description="Charge relay system" evidence="15">
    <location>
        <position position="578"/>
    </location>
</feature>
<dbReference type="AlphaFoldDB" id="A0A8J7NQF9"/>
<dbReference type="EMBL" id="JAAWVO010035689">
    <property type="protein sequence ID" value="MBN3317420.1"/>
    <property type="molecule type" value="Genomic_DNA"/>
</dbReference>
<name>A0A8J7NQF9_ATRSP</name>
<gene>
    <name evidence="24" type="primary">Plat</name>
    <name evidence="24" type="ORF">GTO95_0018069</name>
</gene>
<dbReference type="GO" id="GO:0005615">
    <property type="term" value="C:extracellular space"/>
    <property type="evidence" value="ECO:0007669"/>
    <property type="project" value="TreeGrafter"/>
</dbReference>
<dbReference type="PROSITE" id="PS00022">
    <property type="entry name" value="EGF_1"/>
    <property type="match status" value="1"/>
</dbReference>
<comment type="caution">
    <text evidence="17">Lacks conserved residue(s) required for the propagation of feature annotation.</text>
</comment>
<dbReference type="Gene3D" id="2.10.25.10">
    <property type="entry name" value="Laminin"/>
    <property type="match status" value="1"/>
</dbReference>
<evidence type="ECO:0000256" key="11">
    <source>
        <dbReference type="ARBA" id="ARBA00023180"/>
    </source>
</evidence>
<dbReference type="Pfam" id="PF00051">
    <property type="entry name" value="Kringle"/>
    <property type="match status" value="2"/>
</dbReference>
<dbReference type="InterPro" id="IPR000742">
    <property type="entry name" value="EGF"/>
</dbReference>
<feature type="disulfide bond" evidence="16">
    <location>
        <begin position="189"/>
        <end position="270"/>
    </location>
</feature>